<accession>A0ABR5TJZ0</accession>
<keyword evidence="3" id="KW-1185">Reference proteome</keyword>
<evidence type="ECO:0000313" key="2">
    <source>
        <dbReference type="EMBL" id="KXB08738.1"/>
    </source>
</evidence>
<dbReference type="Gene3D" id="3.40.50.1980">
    <property type="entry name" value="Nitrogenase molybdenum iron protein domain"/>
    <property type="match status" value="2"/>
</dbReference>
<dbReference type="InterPro" id="IPR002491">
    <property type="entry name" value="ABC_transptr_periplasmic_BD"/>
</dbReference>
<dbReference type="PANTHER" id="PTHR30535:SF34">
    <property type="entry name" value="MOLYBDATE-BINDING PROTEIN MOLA"/>
    <property type="match status" value="1"/>
</dbReference>
<dbReference type="EMBL" id="LHYI01000007">
    <property type="protein sequence ID" value="KXB08738.1"/>
    <property type="molecule type" value="Genomic_DNA"/>
</dbReference>
<dbReference type="PANTHER" id="PTHR30535">
    <property type="entry name" value="VITAMIN B12-BINDING PROTEIN"/>
    <property type="match status" value="1"/>
</dbReference>
<gene>
    <name evidence="2" type="ORF">AKJ55_00450</name>
</gene>
<protein>
    <recommendedName>
        <fullName evidence="1">Fe/B12 periplasmic-binding domain-containing protein</fullName>
    </recommendedName>
</protein>
<evidence type="ECO:0000259" key="1">
    <source>
        <dbReference type="PROSITE" id="PS50983"/>
    </source>
</evidence>
<sequence>MTSQYTKRKRSLLLIGIILLLIGFADCQHHSNSKSKNEKTVEDMLGRKIQVPNDINSVIGIGPGALRLLVYLQAEDMVAGVEEIERRTGRPYIYAHPELAEKPTIGPAFTGDAELIAAQNPDLIFKTYSTKAEANELQRKTGIPVIAIQYVNKTSEWNVLENALRIMGKMLDKTDRVKSLIRRYNSTIDTLNQITSNVPKGKKPKVFIGGVSHRGLHGINSTSPYYEPFDFTNVRNVASSLKNNYANNEGVFLDIEQILVWKPEVIFIDLAGLNLVKQDLRDHRPAFKKLPAFQNQQIYGVHPYNWYSTNYATVLANSWYVASVMYPQKFKDTDIIAKTDSIYKHFLGNGVYNKMKDQYGGYNKLPTAELFERSREK</sequence>
<dbReference type="SUPFAM" id="SSF53807">
    <property type="entry name" value="Helical backbone' metal receptor"/>
    <property type="match status" value="1"/>
</dbReference>
<evidence type="ECO:0000313" key="3">
    <source>
        <dbReference type="Proteomes" id="UP000070633"/>
    </source>
</evidence>
<feature type="domain" description="Fe/B12 periplasmic-binding" evidence="1">
    <location>
        <begin position="57"/>
        <end position="329"/>
    </location>
</feature>
<organism evidence="2 3">
    <name type="scientific">candidate division MSBL1 archaeon SCGC-AAA382M17</name>
    <dbReference type="NCBI Taxonomy" id="1698284"/>
    <lineage>
        <taxon>Archaea</taxon>
        <taxon>Methanobacteriati</taxon>
        <taxon>Methanobacteriota</taxon>
        <taxon>candidate division MSBL1</taxon>
    </lineage>
</organism>
<dbReference type="InterPro" id="IPR050902">
    <property type="entry name" value="ABC_Transporter_SBP"/>
</dbReference>
<dbReference type="Pfam" id="PF01497">
    <property type="entry name" value="Peripla_BP_2"/>
    <property type="match status" value="1"/>
</dbReference>
<proteinExistence type="predicted"/>
<comment type="caution">
    <text evidence="2">The sequence shown here is derived from an EMBL/GenBank/DDBJ whole genome shotgun (WGS) entry which is preliminary data.</text>
</comment>
<dbReference type="PROSITE" id="PS50983">
    <property type="entry name" value="FE_B12_PBP"/>
    <property type="match status" value="1"/>
</dbReference>
<dbReference type="Proteomes" id="UP000070633">
    <property type="component" value="Unassembled WGS sequence"/>
</dbReference>
<name>A0ABR5TJZ0_9EURY</name>
<reference evidence="2 3" key="1">
    <citation type="journal article" date="2016" name="Sci. Rep.">
        <title>Metabolic traits of an uncultured archaeal lineage -MSBL1- from brine pools of the Red Sea.</title>
        <authorList>
            <person name="Mwirichia R."/>
            <person name="Alam I."/>
            <person name="Rashid M."/>
            <person name="Vinu M."/>
            <person name="Ba-Alawi W."/>
            <person name="Anthony Kamau A."/>
            <person name="Kamanda Ngugi D."/>
            <person name="Goker M."/>
            <person name="Klenk H.P."/>
            <person name="Bajic V."/>
            <person name="Stingl U."/>
        </authorList>
    </citation>
    <scope>NUCLEOTIDE SEQUENCE [LARGE SCALE GENOMIC DNA]</scope>
    <source>
        <strain evidence="2">SCGC-AAA382M17</strain>
    </source>
</reference>
<dbReference type="CDD" id="cd01147">
    <property type="entry name" value="HemV-2"/>
    <property type="match status" value="1"/>
</dbReference>